<name>A0A9D4CDY8_DREPO</name>
<gene>
    <name evidence="1" type="ORF">DPMN_065371</name>
</gene>
<comment type="caution">
    <text evidence="1">The sequence shown here is derived from an EMBL/GenBank/DDBJ whole genome shotgun (WGS) entry which is preliminary data.</text>
</comment>
<keyword evidence="2" id="KW-1185">Reference proteome</keyword>
<organism evidence="1 2">
    <name type="scientific">Dreissena polymorpha</name>
    <name type="common">Zebra mussel</name>
    <name type="synonym">Mytilus polymorpha</name>
    <dbReference type="NCBI Taxonomy" id="45954"/>
    <lineage>
        <taxon>Eukaryota</taxon>
        <taxon>Metazoa</taxon>
        <taxon>Spiralia</taxon>
        <taxon>Lophotrochozoa</taxon>
        <taxon>Mollusca</taxon>
        <taxon>Bivalvia</taxon>
        <taxon>Autobranchia</taxon>
        <taxon>Heteroconchia</taxon>
        <taxon>Euheterodonta</taxon>
        <taxon>Imparidentia</taxon>
        <taxon>Neoheterodontei</taxon>
        <taxon>Myida</taxon>
        <taxon>Dreissenoidea</taxon>
        <taxon>Dreissenidae</taxon>
        <taxon>Dreissena</taxon>
    </lineage>
</organism>
<reference evidence="1" key="2">
    <citation type="submission" date="2020-11" db="EMBL/GenBank/DDBJ databases">
        <authorList>
            <person name="McCartney M.A."/>
            <person name="Auch B."/>
            <person name="Kono T."/>
            <person name="Mallez S."/>
            <person name="Becker A."/>
            <person name="Gohl D.M."/>
            <person name="Silverstein K.A.T."/>
            <person name="Koren S."/>
            <person name="Bechman K.B."/>
            <person name="Herman A."/>
            <person name="Abrahante J.E."/>
            <person name="Garbe J."/>
        </authorList>
    </citation>
    <scope>NUCLEOTIDE SEQUENCE</scope>
    <source>
        <strain evidence="1">Duluth1</strain>
        <tissue evidence="1">Whole animal</tissue>
    </source>
</reference>
<evidence type="ECO:0000313" key="2">
    <source>
        <dbReference type="Proteomes" id="UP000828390"/>
    </source>
</evidence>
<sequence length="58" mass="6722">MISNCLNDPRLVCFAKYVLGFKEGRRMGAKVHMTIRLQGKDLQILTLQRNVGTEWQDQ</sequence>
<dbReference type="Proteomes" id="UP000828390">
    <property type="component" value="Unassembled WGS sequence"/>
</dbReference>
<dbReference type="AlphaFoldDB" id="A0A9D4CDY8"/>
<evidence type="ECO:0000313" key="1">
    <source>
        <dbReference type="EMBL" id="KAH3722412.1"/>
    </source>
</evidence>
<accession>A0A9D4CDY8</accession>
<reference evidence="1" key="1">
    <citation type="journal article" date="2019" name="bioRxiv">
        <title>The Genome of the Zebra Mussel, Dreissena polymorpha: A Resource for Invasive Species Research.</title>
        <authorList>
            <person name="McCartney M.A."/>
            <person name="Auch B."/>
            <person name="Kono T."/>
            <person name="Mallez S."/>
            <person name="Zhang Y."/>
            <person name="Obille A."/>
            <person name="Becker A."/>
            <person name="Abrahante J.E."/>
            <person name="Garbe J."/>
            <person name="Badalamenti J.P."/>
            <person name="Herman A."/>
            <person name="Mangelson H."/>
            <person name="Liachko I."/>
            <person name="Sullivan S."/>
            <person name="Sone E.D."/>
            <person name="Koren S."/>
            <person name="Silverstein K.A.T."/>
            <person name="Beckman K.B."/>
            <person name="Gohl D.M."/>
        </authorList>
    </citation>
    <scope>NUCLEOTIDE SEQUENCE</scope>
    <source>
        <strain evidence="1">Duluth1</strain>
        <tissue evidence="1">Whole animal</tissue>
    </source>
</reference>
<proteinExistence type="predicted"/>
<protein>
    <submittedName>
        <fullName evidence="1">Uncharacterized protein</fullName>
    </submittedName>
</protein>
<dbReference type="EMBL" id="JAIWYP010000013">
    <property type="protein sequence ID" value="KAH3722412.1"/>
    <property type="molecule type" value="Genomic_DNA"/>
</dbReference>